<dbReference type="GO" id="GO:0009055">
    <property type="term" value="F:electron transfer activity"/>
    <property type="evidence" value="ECO:0007669"/>
    <property type="project" value="InterPro"/>
</dbReference>
<evidence type="ECO:0000256" key="3">
    <source>
        <dbReference type="ARBA" id="ARBA00023004"/>
    </source>
</evidence>
<keyword evidence="1 4" id="KW-0349">Heme</keyword>
<proteinExistence type="predicted"/>
<evidence type="ECO:0000313" key="7">
    <source>
        <dbReference type="Proteomes" id="UP000290545"/>
    </source>
</evidence>
<keyword evidence="3 4" id="KW-0408">Iron</keyword>
<evidence type="ECO:0000256" key="2">
    <source>
        <dbReference type="ARBA" id="ARBA00022723"/>
    </source>
</evidence>
<dbReference type="PROSITE" id="PS51007">
    <property type="entry name" value="CYTC"/>
    <property type="match status" value="1"/>
</dbReference>
<reference evidence="6 7" key="1">
    <citation type="submission" date="2019-01" db="EMBL/GenBank/DDBJ databases">
        <title>Filimonas sp. strain TTM-71.</title>
        <authorList>
            <person name="Chen W.-M."/>
        </authorList>
    </citation>
    <scope>NUCLEOTIDE SEQUENCE [LARGE SCALE GENOMIC DNA]</scope>
    <source>
        <strain evidence="6 7">TTM-71</strain>
    </source>
</reference>
<gene>
    <name evidence="6" type="ORF">ESB13_04240</name>
</gene>
<dbReference type="Proteomes" id="UP000290545">
    <property type="component" value="Unassembled WGS sequence"/>
</dbReference>
<dbReference type="PANTHER" id="PTHR35008">
    <property type="entry name" value="BLL4482 PROTEIN-RELATED"/>
    <property type="match status" value="1"/>
</dbReference>
<dbReference type="PANTHER" id="PTHR35008:SF8">
    <property type="entry name" value="ALCOHOL DEHYDROGENASE CYTOCHROME C SUBUNIT"/>
    <property type="match status" value="1"/>
</dbReference>
<evidence type="ECO:0000256" key="1">
    <source>
        <dbReference type="ARBA" id="ARBA00022617"/>
    </source>
</evidence>
<evidence type="ECO:0000256" key="4">
    <source>
        <dbReference type="PROSITE-ProRule" id="PRU00433"/>
    </source>
</evidence>
<protein>
    <submittedName>
        <fullName evidence="6">Cytochrome c</fullName>
    </submittedName>
</protein>
<dbReference type="GO" id="GO:0020037">
    <property type="term" value="F:heme binding"/>
    <property type="evidence" value="ECO:0007669"/>
    <property type="project" value="InterPro"/>
</dbReference>
<keyword evidence="7" id="KW-1185">Reference proteome</keyword>
<dbReference type="AlphaFoldDB" id="A0A4V1MAI8"/>
<evidence type="ECO:0000313" key="6">
    <source>
        <dbReference type="EMBL" id="RXK86026.1"/>
    </source>
</evidence>
<keyword evidence="2 4" id="KW-0479">Metal-binding</keyword>
<dbReference type="RefSeq" id="WP_129001777.1">
    <property type="nucleotide sequence ID" value="NZ_SDHZ01000001.1"/>
</dbReference>
<dbReference type="EMBL" id="SDHZ01000001">
    <property type="protein sequence ID" value="RXK86026.1"/>
    <property type="molecule type" value="Genomic_DNA"/>
</dbReference>
<comment type="caution">
    <text evidence="6">The sequence shown here is derived from an EMBL/GenBank/DDBJ whole genome shotgun (WGS) entry which is preliminary data.</text>
</comment>
<evidence type="ECO:0000259" key="5">
    <source>
        <dbReference type="PROSITE" id="PS51007"/>
    </source>
</evidence>
<accession>A0A4V1MAI8</accession>
<name>A0A4V1MAI8_9BACT</name>
<dbReference type="InterPro" id="IPR009056">
    <property type="entry name" value="Cyt_c-like_dom"/>
</dbReference>
<dbReference type="InterPro" id="IPR036909">
    <property type="entry name" value="Cyt_c-like_dom_sf"/>
</dbReference>
<feature type="domain" description="Cytochrome c" evidence="5">
    <location>
        <begin position="29"/>
        <end position="116"/>
    </location>
</feature>
<organism evidence="6 7">
    <name type="scientific">Filimonas effusa</name>
    <dbReference type="NCBI Taxonomy" id="2508721"/>
    <lineage>
        <taxon>Bacteria</taxon>
        <taxon>Pseudomonadati</taxon>
        <taxon>Bacteroidota</taxon>
        <taxon>Chitinophagia</taxon>
        <taxon>Chitinophagales</taxon>
        <taxon>Chitinophagaceae</taxon>
        <taxon>Filimonas</taxon>
    </lineage>
</organism>
<sequence>MMRNRILIPALLTGIFCCFTFFQQDGLSASMQRGKTVYRSTCISCHMPEGQGLEGRFPPLVQTGRLSDKKRLINIIFNGLKGPITIKGTEYNEEMMPLTLSDQDAADVLNYIRNSWGNKAPAISINDVKKLKKLQQ</sequence>
<dbReference type="OrthoDB" id="9811395at2"/>
<dbReference type="Pfam" id="PF00034">
    <property type="entry name" value="Cytochrom_C"/>
    <property type="match status" value="1"/>
</dbReference>
<dbReference type="GO" id="GO:0046872">
    <property type="term" value="F:metal ion binding"/>
    <property type="evidence" value="ECO:0007669"/>
    <property type="project" value="UniProtKB-KW"/>
</dbReference>
<dbReference type="InterPro" id="IPR051459">
    <property type="entry name" value="Cytochrome_c-type_DH"/>
</dbReference>
<dbReference type="SUPFAM" id="SSF46626">
    <property type="entry name" value="Cytochrome c"/>
    <property type="match status" value="1"/>
</dbReference>
<dbReference type="Gene3D" id="1.10.760.10">
    <property type="entry name" value="Cytochrome c-like domain"/>
    <property type="match status" value="1"/>
</dbReference>